<sequence>MRPILATTLATMYGLTMHLLYGFFDAALSVMSLAFMGLVPVLIGFITVILAPKKTRISNTGAFFRPWATTLILLFATIALSMEGAICWIMVYPFFAVMAGLGGLWANSIRRKRQREEEGSEPFDWEKRDTLRLSLLALVLPLFTGFLEGERSSSGQGLVTTRSVLIDAPPEAVWAAMEGTHAALPRTGFRVSTAIGFPRHLRTESEPFAVGARRRAIYEKGLVFDETVTQCVPARALDLAVHIDPKKVPPTVLDEHIVIGGKHVQVEEDRYRLEPLPGGRTRLSLASSYRIYTPFNWYAGLWSRFLMGDILGGELALVKARAEIKIQK</sequence>
<protein>
    <recommendedName>
        <fullName evidence="4">SRPBCC family protein</fullName>
    </recommendedName>
</protein>
<keyword evidence="3" id="KW-1185">Reference proteome</keyword>
<dbReference type="EMBL" id="BAABGY010000001">
    <property type="protein sequence ID" value="GAA4317322.1"/>
    <property type="molecule type" value="Genomic_DNA"/>
</dbReference>
<reference evidence="3" key="1">
    <citation type="journal article" date="2019" name="Int. J. Syst. Evol. Microbiol.">
        <title>The Global Catalogue of Microorganisms (GCM) 10K type strain sequencing project: providing services to taxonomists for standard genome sequencing and annotation.</title>
        <authorList>
            <consortium name="The Broad Institute Genomics Platform"/>
            <consortium name="The Broad Institute Genome Sequencing Center for Infectious Disease"/>
            <person name="Wu L."/>
            <person name="Ma J."/>
        </authorList>
    </citation>
    <scope>NUCLEOTIDE SEQUENCE [LARGE SCALE GENOMIC DNA]</scope>
    <source>
        <strain evidence="3">JCM 17919</strain>
    </source>
</reference>
<dbReference type="Gene3D" id="3.30.530.20">
    <property type="match status" value="1"/>
</dbReference>
<feature type="transmembrane region" description="Helical" evidence="1">
    <location>
        <begin position="63"/>
        <end position="82"/>
    </location>
</feature>
<feature type="transmembrane region" description="Helical" evidence="1">
    <location>
        <begin position="5"/>
        <end position="24"/>
    </location>
</feature>
<evidence type="ECO:0008006" key="4">
    <source>
        <dbReference type="Google" id="ProtNLM"/>
    </source>
</evidence>
<name>A0ABP8G4F9_9BACT</name>
<feature type="transmembrane region" description="Helical" evidence="1">
    <location>
        <begin position="30"/>
        <end position="51"/>
    </location>
</feature>
<evidence type="ECO:0000313" key="3">
    <source>
        <dbReference type="Proteomes" id="UP001501725"/>
    </source>
</evidence>
<proteinExistence type="predicted"/>
<dbReference type="SUPFAM" id="SSF55961">
    <property type="entry name" value="Bet v1-like"/>
    <property type="match status" value="1"/>
</dbReference>
<dbReference type="RefSeq" id="WP_345252610.1">
    <property type="nucleotide sequence ID" value="NZ_BAABGY010000001.1"/>
</dbReference>
<feature type="transmembrane region" description="Helical" evidence="1">
    <location>
        <begin position="88"/>
        <end position="109"/>
    </location>
</feature>
<dbReference type="InterPro" id="IPR023393">
    <property type="entry name" value="START-like_dom_sf"/>
</dbReference>
<evidence type="ECO:0000313" key="2">
    <source>
        <dbReference type="EMBL" id="GAA4317322.1"/>
    </source>
</evidence>
<evidence type="ECO:0000256" key="1">
    <source>
        <dbReference type="SAM" id="Phobius"/>
    </source>
</evidence>
<gene>
    <name evidence="2" type="ORF">GCM10023184_00930</name>
</gene>
<accession>A0ABP8G4F9</accession>
<organism evidence="2 3">
    <name type="scientific">Flaviaesturariibacter amylovorans</name>
    <dbReference type="NCBI Taxonomy" id="1084520"/>
    <lineage>
        <taxon>Bacteria</taxon>
        <taxon>Pseudomonadati</taxon>
        <taxon>Bacteroidota</taxon>
        <taxon>Chitinophagia</taxon>
        <taxon>Chitinophagales</taxon>
        <taxon>Chitinophagaceae</taxon>
        <taxon>Flaviaestuariibacter</taxon>
    </lineage>
</organism>
<keyword evidence="1" id="KW-0472">Membrane</keyword>
<keyword evidence="1" id="KW-0812">Transmembrane</keyword>
<comment type="caution">
    <text evidence="2">The sequence shown here is derived from an EMBL/GenBank/DDBJ whole genome shotgun (WGS) entry which is preliminary data.</text>
</comment>
<keyword evidence="1" id="KW-1133">Transmembrane helix</keyword>
<dbReference type="CDD" id="cd07812">
    <property type="entry name" value="SRPBCC"/>
    <property type="match status" value="1"/>
</dbReference>
<dbReference type="Proteomes" id="UP001501725">
    <property type="component" value="Unassembled WGS sequence"/>
</dbReference>